<dbReference type="RefSeq" id="WP_380727687.1">
    <property type="nucleotide sequence ID" value="NZ_JBHTLK010000204.1"/>
</dbReference>
<evidence type="ECO:0000256" key="5">
    <source>
        <dbReference type="SAM" id="Phobius"/>
    </source>
</evidence>
<dbReference type="InterPro" id="IPR011712">
    <property type="entry name" value="Sig_transdc_His_kin_sub3_dim/P"/>
</dbReference>
<dbReference type="PANTHER" id="PTHR24421">
    <property type="entry name" value="NITRATE/NITRITE SENSOR PROTEIN NARX-RELATED"/>
    <property type="match status" value="1"/>
</dbReference>
<dbReference type="Gene3D" id="3.30.565.10">
    <property type="entry name" value="Histidine kinase-like ATPase, C-terminal domain"/>
    <property type="match status" value="2"/>
</dbReference>
<dbReference type="Pfam" id="PF07730">
    <property type="entry name" value="HisKA_3"/>
    <property type="match status" value="2"/>
</dbReference>
<evidence type="ECO:0000259" key="6">
    <source>
        <dbReference type="Pfam" id="PF07730"/>
    </source>
</evidence>
<dbReference type="Gene3D" id="1.20.5.1930">
    <property type="match status" value="2"/>
</dbReference>
<gene>
    <name evidence="7" type="ORF">ACFQ3T_28260</name>
</gene>
<feature type="transmembrane region" description="Helical" evidence="5">
    <location>
        <begin position="506"/>
        <end position="531"/>
    </location>
</feature>
<feature type="transmembrane region" description="Helical" evidence="5">
    <location>
        <begin position="162"/>
        <end position="182"/>
    </location>
</feature>
<dbReference type="InterPro" id="IPR050482">
    <property type="entry name" value="Sensor_HK_TwoCompSys"/>
</dbReference>
<keyword evidence="1" id="KW-0808">Transferase</keyword>
<feature type="domain" description="Signal transduction histidine kinase subgroup 3 dimerisation and phosphoacceptor" evidence="6">
    <location>
        <begin position="586"/>
        <end position="646"/>
    </location>
</feature>
<dbReference type="CDD" id="cd16917">
    <property type="entry name" value="HATPase_UhpB-NarQ-NarX-like"/>
    <property type="match status" value="1"/>
</dbReference>
<evidence type="ECO:0000313" key="7">
    <source>
        <dbReference type="EMBL" id="MFD1151041.1"/>
    </source>
</evidence>
<evidence type="ECO:0000256" key="3">
    <source>
        <dbReference type="ARBA" id="ARBA00023012"/>
    </source>
</evidence>
<feature type="transmembrane region" description="Helical" evidence="5">
    <location>
        <begin position="543"/>
        <end position="564"/>
    </location>
</feature>
<dbReference type="EMBL" id="JBHTLK010000204">
    <property type="protein sequence ID" value="MFD1151041.1"/>
    <property type="molecule type" value="Genomic_DNA"/>
</dbReference>
<evidence type="ECO:0000313" key="8">
    <source>
        <dbReference type="Proteomes" id="UP001597168"/>
    </source>
</evidence>
<feature type="transmembrane region" description="Helical" evidence="5">
    <location>
        <begin position="476"/>
        <end position="494"/>
    </location>
</feature>
<evidence type="ECO:0000256" key="2">
    <source>
        <dbReference type="ARBA" id="ARBA00022777"/>
    </source>
</evidence>
<organism evidence="7 8">
    <name type="scientific">Saccharothrix hoggarensis</name>
    <dbReference type="NCBI Taxonomy" id="913853"/>
    <lineage>
        <taxon>Bacteria</taxon>
        <taxon>Bacillati</taxon>
        <taxon>Actinomycetota</taxon>
        <taxon>Actinomycetes</taxon>
        <taxon>Pseudonocardiales</taxon>
        <taxon>Pseudonocardiaceae</taxon>
        <taxon>Saccharothrix</taxon>
    </lineage>
</organism>
<evidence type="ECO:0000256" key="1">
    <source>
        <dbReference type="ARBA" id="ARBA00022679"/>
    </source>
</evidence>
<keyword evidence="5" id="KW-0472">Membrane</keyword>
<keyword evidence="8" id="KW-1185">Reference proteome</keyword>
<keyword evidence="5" id="KW-1133">Transmembrane helix</keyword>
<reference evidence="8" key="1">
    <citation type="journal article" date="2019" name="Int. J. Syst. Evol. Microbiol.">
        <title>The Global Catalogue of Microorganisms (GCM) 10K type strain sequencing project: providing services to taxonomists for standard genome sequencing and annotation.</title>
        <authorList>
            <consortium name="The Broad Institute Genomics Platform"/>
            <consortium name="The Broad Institute Genome Sequencing Center for Infectious Disease"/>
            <person name="Wu L."/>
            <person name="Ma J."/>
        </authorList>
    </citation>
    <scope>NUCLEOTIDE SEQUENCE [LARGE SCALE GENOMIC DNA]</scope>
    <source>
        <strain evidence="8">CCUG 60214</strain>
    </source>
</reference>
<protein>
    <submittedName>
        <fullName evidence="7">Sensor histidine kinase</fullName>
    </submittedName>
</protein>
<feature type="transmembrane region" description="Helical" evidence="5">
    <location>
        <begin position="63"/>
        <end position="85"/>
    </location>
</feature>
<feature type="compositionally biased region" description="Gly residues" evidence="4">
    <location>
        <begin position="800"/>
        <end position="821"/>
    </location>
</feature>
<keyword evidence="3" id="KW-0902">Two-component regulatory system</keyword>
<feature type="transmembrane region" description="Helical" evidence="5">
    <location>
        <begin position="97"/>
        <end position="118"/>
    </location>
</feature>
<keyword evidence="5" id="KW-0812">Transmembrane</keyword>
<feature type="transmembrane region" description="Helical" evidence="5">
    <location>
        <begin position="32"/>
        <end position="51"/>
    </location>
</feature>
<accession>A0ABW3R291</accession>
<feature type="transmembrane region" description="Helical" evidence="5">
    <location>
        <begin position="418"/>
        <end position="439"/>
    </location>
</feature>
<dbReference type="GO" id="GO:0016301">
    <property type="term" value="F:kinase activity"/>
    <property type="evidence" value="ECO:0007669"/>
    <property type="project" value="UniProtKB-KW"/>
</dbReference>
<sequence length="833" mass="88589">MTCTDSQESATDQRPATTAPLGTASADRRPRLAWYLATTIVTVVFGAYWVVGLAEMLASGAAVGPLATTVGVLCTAALLGIQLGYFGRPSTDLRSRLSHVVLAAQAVLVYTPVLVLKYSWLGFPSFLAGSALLVLRPRFAWPLFAAIVAISAWAQYEATGLSIDVVYLSASVAGFALEVYLLTRLTRLVGELHRARSELAVRAVAEQRLAFARDLHDLLGFNLSDISLKGELAHRLITKSGERTRTVLAEIIDVSQRTLADVRAVARRNRTVSLEREARTAESLLTASDIAVRVELDHHALPARTRATLARVLREGVTDVLRQNDVRQCEIAVHQTDKAVSLDIVSSGALPCEPEADREGLDKLAEEVERLGGSLRSGRGSDERHRLHVEFPVAEETWDDEPAEDQGGRWSHGEARRIRALLATVLAGRTFGAVVHAFYLTREAWQIALTVGHLGALLALQLLYFSHPTARLRPPLAYGLLAVQAALIYLPLLALQEAWVSMPGMLAGSALLVLPPLAGWAVFAGVLGSVVGIQASLGLTPAAIVFNVTATVISGLVVFGLTWLTRLATELDATRRRLARAALAEERLRFARDLHDLLGMTLSAIALKSQLATRLLSVDHDRAAAELVDVLALTRQALADVRSVATGDQELSLEQEARSAEAVLVAADVQVTVDVEHECLPPSVRTVLAVVLREGVTNVLRHSKVEHCDISVRRTADGDVHLDIVNDGVGDVDAERADAHSPGSGIGNLSERVGRLGGTLVAGPEEGGTFRLHAALPVRALAACREQDQAEAVAAAGGTLGGGTLGGGTLGAGTPGSGTLGAGTASEDRADER</sequence>
<feature type="region of interest" description="Disordered" evidence="4">
    <location>
        <begin position="1"/>
        <end position="23"/>
    </location>
</feature>
<feature type="region of interest" description="Disordered" evidence="4">
    <location>
        <begin position="800"/>
        <end position="833"/>
    </location>
</feature>
<dbReference type="InterPro" id="IPR036890">
    <property type="entry name" value="HATPase_C_sf"/>
</dbReference>
<dbReference type="SUPFAM" id="SSF55874">
    <property type="entry name" value="ATPase domain of HSP90 chaperone/DNA topoisomerase II/histidine kinase"/>
    <property type="match status" value="1"/>
</dbReference>
<feature type="compositionally biased region" description="Polar residues" evidence="4">
    <location>
        <begin position="1"/>
        <end position="16"/>
    </location>
</feature>
<proteinExistence type="predicted"/>
<evidence type="ECO:0000256" key="4">
    <source>
        <dbReference type="SAM" id="MobiDB-lite"/>
    </source>
</evidence>
<comment type="caution">
    <text evidence="7">The sequence shown here is derived from an EMBL/GenBank/DDBJ whole genome shotgun (WGS) entry which is preliminary data.</text>
</comment>
<name>A0ABW3R291_9PSEU</name>
<feature type="domain" description="Signal transduction histidine kinase subgroup 3 dimerisation and phosphoacceptor" evidence="6">
    <location>
        <begin position="208"/>
        <end position="272"/>
    </location>
</feature>
<dbReference type="PANTHER" id="PTHR24421:SF63">
    <property type="entry name" value="SENSOR HISTIDINE KINASE DESK"/>
    <property type="match status" value="1"/>
</dbReference>
<keyword evidence="2 7" id="KW-0418">Kinase</keyword>
<dbReference type="Proteomes" id="UP001597168">
    <property type="component" value="Unassembled WGS sequence"/>
</dbReference>
<feature type="transmembrane region" description="Helical" evidence="5">
    <location>
        <begin position="445"/>
        <end position="464"/>
    </location>
</feature>